<gene>
    <name evidence="1" type="ORF">T07_13707</name>
</gene>
<evidence type="ECO:0000313" key="2">
    <source>
        <dbReference type="Proteomes" id="UP000054630"/>
    </source>
</evidence>
<dbReference type="EMBL" id="JYDL01000044">
    <property type="protein sequence ID" value="KRX20908.1"/>
    <property type="molecule type" value="Genomic_DNA"/>
</dbReference>
<reference evidence="1 2" key="1">
    <citation type="submission" date="2015-01" db="EMBL/GenBank/DDBJ databases">
        <title>Evolution of Trichinella species and genotypes.</title>
        <authorList>
            <person name="Korhonen P.K."/>
            <person name="Edoardo P."/>
            <person name="Giuseppe L.R."/>
            <person name="Gasser R.B."/>
        </authorList>
    </citation>
    <scope>NUCLEOTIDE SEQUENCE [LARGE SCALE GENOMIC DNA]</scope>
    <source>
        <strain evidence="1">ISS37</strain>
    </source>
</reference>
<dbReference type="AlphaFoldDB" id="A0A0V0S2G4"/>
<sequence>MVQFRPYFDLIFLLVVKRAISLDHRAVVVLLITTEVHRWFEVTLRLDPDLPRLLRQQYKGPIKQRILRPIRKRSQNIARSGPKRETCVYSPLNVRQNEV</sequence>
<proteinExistence type="predicted"/>
<evidence type="ECO:0000313" key="1">
    <source>
        <dbReference type="EMBL" id="KRX20908.1"/>
    </source>
</evidence>
<dbReference type="Proteomes" id="UP000054630">
    <property type="component" value="Unassembled WGS sequence"/>
</dbReference>
<dbReference type="STRING" id="6336.A0A0V0S2G4"/>
<name>A0A0V0S2G4_9BILA</name>
<organism evidence="1 2">
    <name type="scientific">Trichinella nelsoni</name>
    <dbReference type="NCBI Taxonomy" id="6336"/>
    <lineage>
        <taxon>Eukaryota</taxon>
        <taxon>Metazoa</taxon>
        <taxon>Ecdysozoa</taxon>
        <taxon>Nematoda</taxon>
        <taxon>Enoplea</taxon>
        <taxon>Dorylaimia</taxon>
        <taxon>Trichinellida</taxon>
        <taxon>Trichinellidae</taxon>
        <taxon>Trichinella</taxon>
    </lineage>
</organism>
<accession>A0A0V0S2G4</accession>
<comment type="caution">
    <text evidence="1">The sequence shown here is derived from an EMBL/GenBank/DDBJ whole genome shotgun (WGS) entry which is preliminary data.</text>
</comment>
<keyword evidence="2" id="KW-1185">Reference proteome</keyword>
<protein>
    <submittedName>
        <fullName evidence="1">Uncharacterized protein</fullName>
    </submittedName>
</protein>